<sequence>MYKTIVLHVDDGSHFLDRLRIAAALAERHGAHLIGSAVTGSTARDYAMAAATPFGALPLVDLSELRERASAALERFTEEARRLGVASLETRLIEEDAERALVLQSPYADLIVVGQDNVGAIGTSIVSGVPDYVALHGTRPVLVVPHGSQSAAVGNRIVIGWNASAEASRAVLAALPLLRQAGFVRVVVIDPQPLGIRHGEEPGADLATYLARHGIDVEVAVETDGAPDVGDALLAHALRHGADLVVAGAYGHSRFREWVAGGTTRTLLDNAVLPVLLAH</sequence>
<dbReference type="EMBL" id="CP136508">
    <property type="protein sequence ID" value="WUR15146.1"/>
    <property type="molecule type" value="Genomic_DNA"/>
</dbReference>
<comment type="similarity">
    <text evidence="1">Belongs to the universal stress protein A family.</text>
</comment>
<dbReference type="SUPFAM" id="SSF52402">
    <property type="entry name" value="Adenine nucleotide alpha hydrolases-like"/>
    <property type="match status" value="2"/>
</dbReference>
<dbReference type="Pfam" id="PF00582">
    <property type="entry name" value="Usp"/>
    <property type="match status" value="2"/>
</dbReference>
<feature type="domain" description="UspA" evidence="2">
    <location>
        <begin position="1"/>
        <end position="145"/>
    </location>
</feature>
<organism evidence="3 4">
    <name type="scientific">[Empedobacter] haloabium</name>
    <dbReference type="NCBI Taxonomy" id="592317"/>
    <lineage>
        <taxon>Bacteria</taxon>
        <taxon>Pseudomonadati</taxon>
        <taxon>Pseudomonadota</taxon>
        <taxon>Betaproteobacteria</taxon>
        <taxon>Burkholderiales</taxon>
        <taxon>Oxalobacteraceae</taxon>
        <taxon>Telluria group</taxon>
        <taxon>Telluria group incertae sedis</taxon>
    </lineage>
</organism>
<name>A0ABZ1UR04_9BURK</name>
<dbReference type="InterPro" id="IPR006016">
    <property type="entry name" value="UspA"/>
</dbReference>
<evidence type="ECO:0000313" key="4">
    <source>
        <dbReference type="Proteomes" id="UP000321323"/>
    </source>
</evidence>
<dbReference type="Gene3D" id="3.40.50.12370">
    <property type="match status" value="1"/>
</dbReference>
<evidence type="ECO:0000256" key="1">
    <source>
        <dbReference type="ARBA" id="ARBA00008791"/>
    </source>
</evidence>
<dbReference type="PANTHER" id="PTHR46268">
    <property type="entry name" value="STRESS RESPONSE PROTEIN NHAX"/>
    <property type="match status" value="1"/>
</dbReference>
<evidence type="ECO:0000313" key="3">
    <source>
        <dbReference type="EMBL" id="WUR15146.1"/>
    </source>
</evidence>
<dbReference type="PANTHER" id="PTHR46268:SF15">
    <property type="entry name" value="UNIVERSAL STRESS PROTEIN HP_0031"/>
    <property type="match status" value="1"/>
</dbReference>
<reference evidence="3 4" key="1">
    <citation type="journal article" date="2019" name="Int. J. Syst. Evol. Microbiol.">
        <title>The Draft Whole-Genome Sequence of the Antibiotic Producer Empedobacter haloabium ATCC 31962 Provides Indications for Its Taxonomic Reclassification.</title>
        <authorList>
            <person name="Miess H."/>
            <person name="Arlt P."/>
            <person name="Apel A.K."/>
            <person name="Weber T."/>
            <person name="Nieselt K."/>
            <person name="Hanssen F."/>
            <person name="Czemmel S."/>
            <person name="Nahnsen S."/>
            <person name="Gross H."/>
        </authorList>
    </citation>
    <scope>NUCLEOTIDE SEQUENCE [LARGE SCALE GENOMIC DNA]</scope>
    <source>
        <strain evidence="3 4">ATCC 31962</strain>
    </source>
</reference>
<protein>
    <submittedName>
        <fullName evidence="3">Universal stress protein</fullName>
    </submittedName>
</protein>
<dbReference type="Proteomes" id="UP000321323">
    <property type="component" value="Chromosome"/>
</dbReference>
<evidence type="ECO:0000259" key="2">
    <source>
        <dbReference type="Pfam" id="PF00582"/>
    </source>
</evidence>
<keyword evidence="4" id="KW-1185">Reference proteome</keyword>
<dbReference type="CDD" id="cd00293">
    <property type="entry name" value="USP-like"/>
    <property type="match status" value="1"/>
</dbReference>
<accession>A0ABZ1UR04</accession>
<proteinExistence type="inferred from homology"/>
<gene>
    <name evidence="3" type="ORF">E7V67_008585</name>
</gene>
<feature type="domain" description="UspA" evidence="2">
    <location>
        <begin position="156"/>
        <end position="278"/>
    </location>
</feature>